<evidence type="ECO:0000259" key="2">
    <source>
        <dbReference type="PROSITE" id="PS50198"/>
    </source>
</evidence>
<sequence>MEQKIIAVVNGKEITENDLNNAILRFPKDKQGYLSTEEGKKQLLDQLISFELIYSYALDNEIQKNEDYLINLEAAKKELLTQTAIRHILKDVNVTDEEVKNYYEANKNYFMNEETVSARHILVDSFELANEIKNKIDNGLNFEMAAMQYSSCPSKEQGGNLGQFTRGRMVPEFENAAFELAVGQTSDPVKTQFGYHIIKVDEKVSGIAKPLEEVFDIIKNEILSERESFKYMQFTEGLKNVYGIELK</sequence>
<dbReference type="PANTHER" id="PTHR47245">
    <property type="entry name" value="PEPTIDYLPROLYL ISOMERASE"/>
    <property type="match status" value="1"/>
</dbReference>
<evidence type="ECO:0000313" key="4">
    <source>
        <dbReference type="Proteomes" id="UP001623591"/>
    </source>
</evidence>
<dbReference type="Gene3D" id="1.10.8.1040">
    <property type="match status" value="1"/>
</dbReference>
<name>A0ABW8TAM5_9CLOT</name>
<dbReference type="EMBL" id="JBJHZZ010000036">
    <property type="protein sequence ID" value="MFL0248767.1"/>
    <property type="molecule type" value="Genomic_DNA"/>
</dbReference>
<dbReference type="SUPFAM" id="SSF54534">
    <property type="entry name" value="FKBP-like"/>
    <property type="match status" value="1"/>
</dbReference>
<dbReference type="GO" id="GO:0003755">
    <property type="term" value="F:peptidyl-prolyl cis-trans isomerase activity"/>
    <property type="evidence" value="ECO:0007669"/>
    <property type="project" value="UniProtKB-EC"/>
</dbReference>
<dbReference type="InterPro" id="IPR000297">
    <property type="entry name" value="PPIase_PpiC"/>
</dbReference>
<accession>A0ABW8TAM5</accession>
<organism evidence="3 4">
    <name type="scientific">Candidatus Clostridium stratigraminis</name>
    <dbReference type="NCBI Taxonomy" id="3381661"/>
    <lineage>
        <taxon>Bacteria</taxon>
        <taxon>Bacillati</taxon>
        <taxon>Bacillota</taxon>
        <taxon>Clostridia</taxon>
        <taxon>Eubacteriales</taxon>
        <taxon>Clostridiaceae</taxon>
        <taxon>Clostridium</taxon>
    </lineage>
</organism>
<dbReference type="InterPro" id="IPR050245">
    <property type="entry name" value="PrsA_foldase"/>
</dbReference>
<evidence type="ECO:0000313" key="3">
    <source>
        <dbReference type="EMBL" id="MFL0248767.1"/>
    </source>
</evidence>
<evidence type="ECO:0000256" key="1">
    <source>
        <dbReference type="PROSITE-ProRule" id="PRU00278"/>
    </source>
</evidence>
<dbReference type="PROSITE" id="PS50198">
    <property type="entry name" value="PPIC_PPIASE_2"/>
    <property type="match status" value="1"/>
</dbReference>
<dbReference type="InterPro" id="IPR046357">
    <property type="entry name" value="PPIase_dom_sf"/>
</dbReference>
<comment type="caution">
    <text evidence="3">The sequence shown here is derived from an EMBL/GenBank/DDBJ whole genome shotgun (WGS) entry which is preliminary data.</text>
</comment>
<keyword evidence="1 3" id="KW-0413">Isomerase</keyword>
<dbReference type="PROSITE" id="PS01096">
    <property type="entry name" value="PPIC_PPIASE_1"/>
    <property type="match status" value="1"/>
</dbReference>
<keyword evidence="4" id="KW-1185">Reference proteome</keyword>
<dbReference type="Proteomes" id="UP001623591">
    <property type="component" value="Unassembled WGS sequence"/>
</dbReference>
<dbReference type="PANTHER" id="PTHR47245:SF2">
    <property type="entry name" value="PEPTIDYL-PROLYL CIS-TRANS ISOMERASE HP_0175-RELATED"/>
    <property type="match status" value="1"/>
</dbReference>
<proteinExistence type="predicted"/>
<keyword evidence="1" id="KW-0697">Rotamase</keyword>
<dbReference type="Gene3D" id="3.10.50.40">
    <property type="match status" value="1"/>
</dbReference>
<dbReference type="InterPro" id="IPR023058">
    <property type="entry name" value="PPIase_PpiC_CS"/>
</dbReference>
<feature type="domain" description="PpiC" evidence="2">
    <location>
        <begin position="113"/>
        <end position="202"/>
    </location>
</feature>
<gene>
    <name evidence="3" type="ORF">ACJDUG_17640</name>
</gene>
<protein>
    <submittedName>
        <fullName evidence="3">Peptidylprolyl isomerase</fullName>
        <ecNumber evidence="3">5.2.1.8</ecNumber>
    </submittedName>
</protein>
<dbReference type="EC" id="5.2.1.8" evidence="3"/>
<reference evidence="3 4" key="1">
    <citation type="submission" date="2024-11" db="EMBL/GenBank/DDBJ databases">
        <authorList>
            <person name="Heng Y.C."/>
            <person name="Lim A.C.H."/>
            <person name="Lee J.K.Y."/>
            <person name="Kittelmann S."/>
        </authorList>
    </citation>
    <scope>NUCLEOTIDE SEQUENCE [LARGE SCALE GENOMIC DNA]</scope>
    <source>
        <strain evidence="3 4">WILCCON 0185</strain>
    </source>
</reference>
<dbReference type="RefSeq" id="WP_406771192.1">
    <property type="nucleotide sequence ID" value="NZ_JBJHZZ010000036.1"/>
</dbReference>
<dbReference type="Pfam" id="PF13616">
    <property type="entry name" value="Rotamase_3"/>
    <property type="match status" value="1"/>
</dbReference>